<reference evidence="2 3" key="1">
    <citation type="submission" date="2018-04" db="EMBL/GenBank/DDBJ databases">
        <title>Complete genome uncultured novel isolate.</title>
        <authorList>
            <person name="Merlino G."/>
        </authorList>
    </citation>
    <scope>NUCLEOTIDE SEQUENCE [LARGE SCALE GENOMIC DNA]</scope>
    <source>
        <strain evidence="3">R1DC9</strain>
    </source>
</reference>
<dbReference type="Pfam" id="PF17802">
    <property type="entry name" value="SpaA"/>
    <property type="match status" value="1"/>
</dbReference>
<dbReference type="Gene3D" id="2.60.40.10">
    <property type="entry name" value="Immunoglobulins"/>
    <property type="match status" value="1"/>
</dbReference>
<feature type="domain" description="SpaA-like prealbumin fold" evidence="1">
    <location>
        <begin position="22"/>
        <end position="90"/>
    </location>
</feature>
<protein>
    <recommendedName>
        <fullName evidence="1">SpaA-like prealbumin fold domain-containing protein</fullName>
    </recommendedName>
</protein>
<name>A0A4D7KC22_9BACT</name>
<dbReference type="InterPro" id="IPR041033">
    <property type="entry name" value="SpaA_PFL_dom_1"/>
</dbReference>
<dbReference type="OrthoDB" id="981116at2"/>
<accession>A0A4D7KC22</accession>
<evidence type="ECO:0000313" key="3">
    <source>
        <dbReference type="Proteomes" id="UP000298616"/>
    </source>
</evidence>
<evidence type="ECO:0000313" key="2">
    <source>
        <dbReference type="EMBL" id="QCK17128.1"/>
    </source>
</evidence>
<dbReference type="KEGG" id="fpf:DCC35_17755"/>
<evidence type="ECO:0000259" key="1">
    <source>
        <dbReference type="Pfam" id="PF17802"/>
    </source>
</evidence>
<gene>
    <name evidence="2" type="ORF">DCC35_17755</name>
</gene>
<dbReference type="InterPro" id="IPR013783">
    <property type="entry name" value="Ig-like_fold"/>
</dbReference>
<dbReference type="EMBL" id="CP028923">
    <property type="protein sequence ID" value="QCK17128.1"/>
    <property type="molecule type" value="Genomic_DNA"/>
</dbReference>
<dbReference type="Proteomes" id="UP000298616">
    <property type="component" value="Chromosome"/>
</dbReference>
<proteinExistence type="predicted"/>
<organism evidence="2 3">
    <name type="scientific">Mangrovivirga cuniculi</name>
    <dbReference type="NCBI Taxonomy" id="2715131"/>
    <lineage>
        <taxon>Bacteria</taxon>
        <taxon>Pseudomonadati</taxon>
        <taxon>Bacteroidota</taxon>
        <taxon>Cytophagia</taxon>
        <taxon>Cytophagales</taxon>
        <taxon>Mangrovivirgaceae</taxon>
        <taxon>Mangrovivirga</taxon>
    </lineage>
</organism>
<dbReference type="SUPFAM" id="SSF49478">
    <property type="entry name" value="Cna protein B-type domain"/>
    <property type="match status" value="1"/>
</dbReference>
<sequence length="112" mass="12754">MSFANFSFTNTDRTDDQIFNTNLKLTVLDEMGNPVEGATIKLYENEEDYNASENHIKEVFKTDKRGRVTIKDLDAEKYFVNVEKGDLNNYMTGNIVGPLENAKLNKANIIIN</sequence>
<keyword evidence="3" id="KW-1185">Reference proteome</keyword>
<dbReference type="AlphaFoldDB" id="A0A4D7KC22"/>